<keyword evidence="1" id="KW-0812">Transmembrane</keyword>
<organism evidence="3 4">
    <name type="scientific">Moraxella lacunata</name>
    <dbReference type="NCBI Taxonomy" id="477"/>
    <lineage>
        <taxon>Bacteria</taxon>
        <taxon>Pseudomonadati</taxon>
        <taxon>Pseudomonadota</taxon>
        <taxon>Gammaproteobacteria</taxon>
        <taxon>Moraxellales</taxon>
        <taxon>Moraxellaceae</taxon>
        <taxon>Moraxella</taxon>
    </lineage>
</organism>
<dbReference type="Proteomes" id="UP000254107">
    <property type="component" value="Unassembled WGS sequence"/>
</dbReference>
<feature type="transmembrane region" description="Helical" evidence="1">
    <location>
        <begin position="6"/>
        <end position="25"/>
    </location>
</feature>
<proteinExistence type="predicted"/>
<evidence type="ECO:0000256" key="1">
    <source>
        <dbReference type="SAM" id="Phobius"/>
    </source>
</evidence>
<dbReference type="EMBL" id="UGQC01000004">
    <property type="protein sequence ID" value="STZ74898.1"/>
    <property type="molecule type" value="Genomic_DNA"/>
</dbReference>
<reference evidence="3 4" key="1">
    <citation type="submission" date="2018-06" db="EMBL/GenBank/DDBJ databases">
        <authorList>
            <consortium name="Pathogen Informatics"/>
            <person name="Doyle S."/>
        </authorList>
    </citation>
    <scope>NUCLEOTIDE SEQUENCE [LARGE SCALE GENOMIC DNA]</scope>
    <source>
        <strain evidence="3 4">NCTC7911</strain>
    </source>
</reference>
<evidence type="ECO:0000313" key="4">
    <source>
        <dbReference type="Proteomes" id="UP000254107"/>
    </source>
</evidence>
<sequence length="157" mass="18853">MKKQQYTSIFIFLFSALFFIIFINNSKNNGAVNQKNYEEYNEMKLHFGKWLDDITINESGYILDEYKKPNIYVLSKHYDYPQDSTVINIYQNIEKIDIWEKVYVENESAGITGRYCYLDYMLTTYKGYYADSFSRNPRTRFTVSIEWNKNGNFECQK</sequence>
<evidence type="ECO:0000313" key="2">
    <source>
        <dbReference type="EMBL" id="STZ74836.1"/>
    </source>
</evidence>
<gene>
    <name evidence="2" type="ORF">NCTC7911_03017</name>
    <name evidence="3" type="ORF">NCTC7911_03079</name>
</gene>
<evidence type="ECO:0000313" key="3">
    <source>
        <dbReference type="EMBL" id="STZ74898.1"/>
    </source>
</evidence>
<dbReference type="AlphaFoldDB" id="A0A378UBZ1"/>
<dbReference type="RefSeq" id="WP_115248424.1">
    <property type="nucleotide sequence ID" value="NZ_UGQC01000004.1"/>
</dbReference>
<dbReference type="GeneID" id="302271540"/>
<name>A0A378UBZ1_MORLA</name>
<keyword evidence="4" id="KW-1185">Reference proteome</keyword>
<keyword evidence="1" id="KW-0472">Membrane</keyword>
<dbReference type="EMBL" id="UGQC01000004">
    <property type="protein sequence ID" value="STZ74836.1"/>
    <property type="molecule type" value="Genomic_DNA"/>
</dbReference>
<protein>
    <submittedName>
        <fullName evidence="3">Uncharacterized protein</fullName>
    </submittedName>
</protein>
<accession>A0A378UBZ1</accession>
<keyword evidence="1" id="KW-1133">Transmembrane helix</keyword>